<dbReference type="STRING" id="62062.ENSHHUP00000024563"/>
<reference evidence="2" key="3">
    <citation type="submission" date="2025-09" db="UniProtKB">
        <authorList>
            <consortium name="Ensembl"/>
        </authorList>
    </citation>
    <scope>IDENTIFICATION</scope>
</reference>
<dbReference type="PANTHER" id="PTHR13802">
    <property type="entry name" value="MUCIN 4-RELATED"/>
    <property type="match status" value="1"/>
</dbReference>
<protein>
    <recommendedName>
        <fullName evidence="1">NIDO domain-containing protein</fullName>
    </recommendedName>
</protein>
<proteinExistence type="predicted"/>
<dbReference type="InterPro" id="IPR003886">
    <property type="entry name" value="NIDO_dom"/>
</dbReference>
<dbReference type="Ensembl" id="ENSHHUT00000025489.1">
    <property type="protein sequence ID" value="ENSHHUP00000024563.1"/>
    <property type="gene ID" value="ENSHHUG00000015424.1"/>
</dbReference>
<feature type="domain" description="NIDO" evidence="1">
    <location>
        <begin position="1"/>
        <end position="62"/>
    </location>
</feature>
<organism evidence="2 3">
    <name type="scientific">Hucho hucho</name>
    <name type="common">huchen</name>
    <dbReference type="NCBI Taxonomy" id="62062"/>
    <lineage>
        <taxon>Eukaryota</taxon>
        <taxon>Metazoa</taxon>
        <taxon>Chordata</taxon>
        <taxon>Craniata</taxon>
        <taxon>Vertebrata</taxon>
        <taxon>Euteleostomi</taxon>
        <taxon>Actinopterygii</taxon>
        <taxon>Neopterygii</taxon>
        <taxon>Teleostei</taxon>
        <taxon>Protacanthopterygii</taxon>
        <taxon>Salmoniformes</taxon>
        <taxon>Salmonidae</taxon>
        <taxon>Salmoninae</taxon>
        <taxon>Hucho</taxon>
    </lineage>
</organism>
<dbReference type="Pfam" id="PF06119">
    <property type="entry name" value="NIDO"/>
    <property type="match status" value="1"/>
</dbReference>
<evidence type="ECO:0000259" key="1">
    <source>
        <dbReference type="PROSITE" id="PS51220"/>
    </source>
</evidence>
<dbReference type="InterPro" id="IPR051495">
    <property type="entry name" value="Epithelial_Barrier/Signaling"/>
</dbReference>
<name>A0A4W5LFB7_9TELE</name>
<sequence>MHASSGGDLAGLGGIAAQAGFNAGDGKRYFNIPGSRTDDVVDVEGTTNVGYPGRWVFRIDNAQVEVGGCNDSGKMEDDRMDI</sequence>
<evidence type="ECO:0000313" key="2">
    <source>
        <dbReference type="Ensembl" id="ENSHHUP00000024563.1"/>
    </source>
</evidence>
<dbReference type="PANTHER" id="PTHR13802:SF59">
    <property type="entry name" value="SUSHI DOMAIN-CONTAINING PROTEIN 2"/>
    <property type="match status" value="1"/>
</dbReference>
<reference evidence="3" key="1">
    <citation type="submission" date="2018-06" db="EMBL/GenBank/DDBJ databases">
        <title>Genome assembly of Danube salmon.</title>
        <authorList>
            <person name="Macqueen D.J."/>
            <person name="Gundappa M.K."/>
        </authorList>
    </citation>
    <scope>NUCLEOTIDE SEQUENCE [LARGE SCALE GENOMIC DNA]</scope>
</reference>
<dbReference type="AlphaFoldDB" id="A0A4W5LFB7"/>
<keyword evidence="3" id="KW-1185">Reference proteome</keyword>
<dbReference type="GeneTree" id="ENSGT00970000197922"/>
<dbReference type="Proteomes" id="UP000314982">
    <property type="component" value="Unassembled WGS sequence"/>
</dbReference>
<evidence type="ECO:0000313" key="3">
    <source>
        <dbReference type="Proteomes" id="UP000314982"/>
    </source>
</evidence>
<dbReference type="PROSITE" id="PS51220">
    <property type="entry name" value="NIDO"/>
    <property type="match status" value="1"/>
</dbReference>
<accession>A0A4W5LFB7</accession>
<reference evidence="2" key="2">
    <citation type="submission" date="2025-08" db="UniProtKB">
        <authorList>
            <consortium name="Ensembl"/>
        </authorList>
    </citation>
    <scope>IDENTIFICATION</scope>
</reference>
<dbReference type="GO" id="GO:0007160">
    <property type="term" value="P:cell-matrix adhesion"/>
    <property type="evidence" value="ECO:0007669"/>
    <property type="project" value="InterPro"/>
</dbReference>